<name>K9IVA1_DESRO</name>
<protein>
    <submittedName>
        <fullName evidence="3">Putative secreted protein</fullName>
    </submittedName>
</protein>
<feature type="non-terminal residue" evidence="3">
    <location>
        <position position="89"/>
    </location>
</feature>
<evidence type="ECO:0000313" key="3">
    <source>
        <dbReference type="EMBL" id="JAA53405.1"/>
    </source>
</evidence>
<organism evidence="3">
    <name type="scientific">Desmodus rotundus</name>
    <name type="common">Vampire bat</name>
    <dbReference type="NCBI Taxonomy" id="9430"/>
    <lineage>
        <taxon>Eukaryota</taxon>
        <taxon>Metazoa</taxon>
        <taxon>Chordata</taxon>
        <taxon>Craniata</taxon>
        <taxon>Vertebrata</taxon>
        <taxon>Euteleostomi</taxon>
        <taxon>Mammalia</taxon>
        <taxon>Eutheria</taxon>
        <taxon>Laurasiatheria</taxon>
        <taxon>Chiroptera</taxon>
        <taxon>Yangochiroptera</taxon>
        <taxon>Phyllostomidae</taxon>
        <taxon>Desmodontinae</taxon>
        <taxon>Desmodus</taxon>
    </lineage>
</organism>
<accession>K9IVA1</accession>
<dbReference type="EMBL" id="GABZ01000120">
    <property type="protein sequence ID" value="JAA53405.1"/>
    <property type="molecule type" value="mRNA"/>
</dbReference>
<dbReference type="AlphaFoldDB" id="K9IVA1"/>
<feature type="chain" id="PRO_5003931296" evidence="2">
    <location>
        <begin position="29"/>
        <end position="89"/>
    </location>
</feature>
<feature type="signal peptide" evidence="2">
    <location>
        <begin position="1"/>
        <end position="28"/>
    </location>
</feature>
<proteinExistence type="evidence at transcript level"/>
<evidence type="ECO:0000256" key="1">
    <source>
        <dbReference type="SAM" id="MobiDB-lite"/>
    </source>
</evidence>
<reference evidence="3" key="1">
    <citation type="submission" date="2012-11" db="EMBL/GenBank/DDBJ databases">
        <title>The Vampirome: Transcriptome and Proteome Analysis of the Submandibular and Accessory Glands of the Vampire Bat and Vector of Human Rabies, Desmodus rotundus.</title>
        <authorList>
            <person name="Francischetti I.M.B."/>
            <person name="Assumpcao T.C.F."/>
            <person name="Ma D."/>
            <person name="Vicente E.C."/>
            <person name="Ribeiro J.M.C."/>
        </authorList>
    </citation>
    <scope>NUCLEOTIDE SEQUENCE</scope>
    <source>
        <tissue evidence="3">Salivary gland</tissue>
    </source>
</reference>
<sequence length="89" mass="9472">MGPGMCRAHVAHCPPSLSGLFLLCSVSTLRPPCCRKAQARHVQGPHGEEPGHPGLKSGSNPTGHGCTSDLCRGHQKCPVKPQPHEKKYT</sequence>
<keyword evidence="2" id="KW-0732">Signal</keyword>
<evidence type="ECO:0000256" key="2">
    <source>
        <dbReference type="SAM" id="SignalP"/>
    </source>
</evidence>
<feature type="region of interest" description="Disordered" evidence="1">
    <location>
        <begin position="38"/>
        <end position="67"/>
    </location>
</feature>